<gene>
    <name evidence="10" type="ORF">AKJ09_11405</name>
</gene>
<dbReference type="Proteomes" id="UP000064967">
    <property type="component" value="Chromosome"/>
</dbReference>
<keyword evidence="4" id="KW-1003">Cell membrane</keyword>
<keyword evidence="5 8" id="KW-0812">Transmembrane</keyword>
<feature type="transmembrane region" description="Helical" evidence="8">
    <location>
        <begin position="507"/>
        <end position="528"/>
    </location>
</feature>
<comment type="subcellular location">
    <subcellularLocation>
        <location evidence="1">Cell membrane</location>
        <topology evidence="1">Multi-pass membrane protein</topology>
    </subcellularLocation>
</comment>
<evidence type="ECO:0000256" key="6">
    <source>
        <dbReference type="ARBA" id="ARBA00022989"/>
    </source>
</evidence>
<evidence type="ECO:0000256" key="8">
    <source>
        <dbReference type="SAM" id="Phobius"/>
    </source>
</evidence>
<keyword evidence="3" id="KW-0813">Transport</keyword>
<dbReference type="PANTHER" id="PTHR30252:SF3">
    <property type="entry name" value="PYRUVATE_PROTON SYMPORTER BTST"/>
    <property type="match status" value="1"/>
</dbReference>
<evidence type="ECO:0000256" key="7">
    <source>
        <dbReference type="ARBA" id="ARBA00023136"/>
    </source>
</evidence>
<feature type="transmembrane region" description="Helical" evidence="8">
    <location>
        <begin position="577"/>
        <end position="602"/>
    </location>
</feature>
<reference evidence="10 11" key="1">
    <citation type="submission" date="2015-08" db="EMBL/GenBank/DDBJ databases">
        <authorList>
            <person name="Babu N.S."/>
            <person name="Beckwith C.J."/>
            <person name="Beseler K.G."/>
            <person name="Brison A."/>
            <person name="Carone J.V."/>
            <person name="Caskin T.P."/>
            <person name="Diamond M."/>
            <person name="Durham M.E."/>
            <person name="Foxe J.M."/>
            <person name="Go M."/>
            <person name="Henderson B.A."/>
            <person name="Jones I.B."/>
            <person name="McGettigan J.A."/>
            <person name="Micheletti S.J."/>
            <person name="Nasrallah M.E."/>
            <person name="Ortiz D."/>
            <person name="Piller C.R."/>
            <person name="Privatt S.R."/>
            <person name="Schneider S.L."/>
            <person name="Sharp S."/>
            <person name="Smith T.C."/>
            <person name="Stanton J.D."/>
            <person name="Ullery H.E."/>
            <person name="Wilson R.J."/>
            <person name="Serrano M.G."/>
            <person name="Buck G."/>
            <person name="Lee V."/>
            <person name="Wang Y."/>
            <person name="Carvalho R."/>
            <person name="Voegtly L."/>
            <person name="Shi R."/>
            <person name="Duckworth R."/>
            <person name="Johnson A."/>
            <person name="Loviza R."/>
            <person name="Walstead R."/>
            <person name="Shah Z."/>
            <person name="Kiflezghi M."/>
            <person name="Wade K."/>
            <person name="Ball S.L."/>
            <person name="Bradley K.W."/>
            <person name="Asai D.J."/>
            <person name="Bowman C.A."/>
            <person name="Russell D.A."/>
            <person name="Pope W.H."/>
            <person name="Jacobs-Sera D."/>
            <person name="Hendrix R.W."/>
            <person name="Hatfull G.F."/>
        </authorList>
    </citation>
    <scope>NUCLEOTIDE SEQUENCE [LARGE SCALE GENOMIC DNA]</scope>
    <source>
        <strain evidence="10 11">DSM 27648</strain>
    </source>
</reference>
<dbReference type="PANTHER" id="PTHR30252">
    <property type="entry name" value="INNER MEMBRANE PEPTIDE TRANSPORTER"/>
    <property type="match status" value="1"/>
</dbReference>
<feature type="domain" description="CstA N-terminal" evidence="9">
    <location>
        <begin position="458"/>
        <end position="627"/>
    </location>
</feature>
<keyword evidence="11" id="KW-1185">Reference proteome</keyword>
<evidence type="ECO:0000313" key="11">
    <source>
        <dbReference type="Proteomes" id="UP000064967"/>
    </source>
</evidence>
<sequence>MHAASWMLGALAVLAIAYRYYSAFLAAKVLCLNDARVTAAHALEDGQNYHPTNKFVLFGHHFAAITGAGPLIGPVLAAQFGFYPGFLWILFGVVLGGGVHDFVILVASMRRKGRSLAEIAREELGPTLGLVTAVAILFIVVIALAGLGNVVVGALAESAWGVFTVGASIPIALAMGLYIYRVRGGTTRGIREASIAGVVLLLVALVVGKAVAGGDGAHYLKLGKTTLTLGMAAYGFIASVLPVWMLLCPRDYLSSYMKIGTIALLVVGVIVVNPEIKMPPVTPYIHGGGPIVKGPLFPFVFITIACGAISGFHALVASGTTPKMVDKESDARAIGYGAMLVEGLVGITALIAACAMPQEDYVAINTNPDVPVVAGQTKLGGGLARDKEQLSKLDGVLSPNDRKLLGLSAGEPASTLTTKKVKLSNALALSNETLAALDYHVDPHAARATMLDDADFARLGVTVKELPAMQRDADEVVAARTGGGVSLAVGMARVFSGLPGMNALLSYWYHFAIMFEALFILTTIDTGTRIGRFLMQELMGRLSPELGKSTSKTGGFVATGIIVGGWTYFILTGSISTIWPMFGVANQLLACTALCVGTTILLREAPKKIYALVTLAPLLFVGTTTLAGGVESIRTIFWPMIARAETRTTGVVNVAVTSLLLVCIVLVVVGSAVRWWSLARATRPAASALAS</sequence>
<feature type="transmembrane region" description="Helical" evidence="8">
    <location>
        <begin position="158"/>
        <end position="180"/>
    </location>
</feature>
<dbReference type="Pfam" id="PF02554">
    <property type="entry name" value="CstA"/>
    <property type="match status" value="2"/>
</dbReference>
<evidence type="ECO:0000256" key="2">
    <source>
        <dbReference type="ARBA" id="ARBA00007755"/>
    </source>
</evidence>
<feature type="transmembrane region" description="Helical" evidence="8">
    <location>
        <begin position="259"/>
        <end position="276"/>
    </location>
</feature>
<dbReference type="PATRIC" id="fig|1391654.3.peg.11575"/>
<evidence type="ECO:0000313" key="10">
    <source>
        <dbReference type="EMBL" id="AKV04742.1"/>
    </source>
</evidence>
<feature type="domain" description="CstA N-terminal" evidence="9">
    <location>
        <begin position="6"/>
        <end position="370"/>
    </location>
</feature>
<accession>A0A0K1QGH1</accession>
<feature type="transmembrane region" description="Helical" evidence="8">
    <location>
        <begin position="192"/>
        <end position="212"/>
    </location>
</feature>
<protein>
    <submittedName>
        <fullName evidence="10">Carbon starvation protein A</fullName>
    </submittedName>
</protein>
<dbReference type="InterPro" id="IPR003706">
    <property type="entry name" value="CstA_N"/>
</dbReference>
<keyword evidence="6 8" id="KW-1133">Transmembrane helix</keyword>
<dbReference type="EMBL" id="CP012333">
    <property type="protein sequence ID" value="AKV04742.1"/>
    <property type="molecule type" value="Genomic_DNA"/>
</dbReference>
<keyword evidence="7 8" id="KW-0472">Membrane</keyword>
<evidence type="ECO:0000256" key="4">
    <source>
        <dbReference type="ARBA" id="ARBA00022475"/>
    </source>
</evidence>
<proteinExistence type="inferred from homology"/>
<feature type="transmembrane region" description="Helical" evidence="8">
    <location>
        <begin position="650"/>
        <end position="673"/>
    </location>
</feature>
<feature type="transmembrane region" description="Helical" evidence="8">
    <location>
        <begin position="296"/>
        <end position="317"/>
    </location>
</feature>
<evidence type="ECO:0000259" key="9">
    <source>
        <dbReference type="Pfam" id="PF02554"/>
    </source>
</evidence>
<feature type="transmembrane region" description="Helical" evidence="8">
    <location>
        <begin position="86"/>
        <end position="107"/>
    </location>
</feature>
<evidence type="ECO:0000256" key="5">
    <source>
        <dbReference type="ARBA" id="ARBA00022692"/>
    </source>
</evidence>
<feature type="transmembrane region" description="Helical" evidence="8">
    <location>
        <begin position="227"/>
        <end position="247"/>
    </location>
</feature>
<dbReference type="KEGG" id="llu:AKJ09_11405"/>
<dbReference type="RefSeq" id="WP_146655308.1">
    <property type="nucleotide sequence ID" value="NZ_CP012333.1"/>
</dbReference>
<dbReference type="OrthoDB" id="9761224at2"/>
<dbReference type="AlphaFoldDB" id="A0A0K1QGH1"/>
<evidence type="ECO:0000256" key="3">
    <source>
        <dbReference type="ARBA" id="ARBA00022448"/>
    </source>
</evidence>
<dbReference type="InterPro" id="IPR051605">
    <property type="entry name" value="CstA"/>
</dbReference>
<feature type="transmembrane region" description="Helical" evidence="8">
    <location>
        <begin position="128"/>
        <end position="152"/>
    </location>
</feature>
<evidence type="ECO:0000256" key="1">
    <source>
        <dbReference type="ARBA" id="ARBA00004651"/>
    </source>
</evidence>
<dbReference type="GO" id="GO:0005886">
    <property type="term" value="C:plasma membrane"/>
    <property type="evidence" value="ECO:0007669"/>
    <property type="project" value="UniProtKB-SubCell"/>
</dbReference>
<dbReference type="STRING" id="1391654.AKJ09_11405"/>
<feature type="transmembrane region" description="Helical" evidence="8">
    <location>
        <begin position="549"/>
        <end position="571"/>
    </location>
</feature>
<feature type="transmembrane region" description="Helical" evidence="8">
    <location>
        <begin position="609"/>
        <end position="630"/>
    </location>
</feature>
<comment type="similarity">
    <text evidence="2">Belongs to the peptide transporter carbon starvation (CstA) (TC 2.A.114) family.</text>
</comment>
<organism evidence="10 11">
    <name type="scientific">Labilithrix luteola</name>
    <dbReference type="NCBI Taxonomy" id="1391654"/>
    <lineage>
        <taxon>Bacteria</taxon>
        <taxon>Pseudomonadati</taxon>
        <taxon>Myxococcota</taxon>
        <taxon>Polyangia</taxon>
        <taxon>Polyangiales</taxon>
        <taxon>Labilitrichaceae</taxon>
        <taxon>Labilithrix</taxon>
    </lineage>
</organism>
<name>A0A0K1QGH1_9BACT</name>
<dbReference type="GO" id="GO:0009267">
    <property type="term" value="P:cellular response to starvation"/>
    <property type="evidence" value="ECO:0007669"/>
    <property type="project" value="InterPro"/>
</dbReference>